<evidence type="ECO:0000313" key="1">
    <source>
        <dbReference type="RefSeq" id="XP_042631092.1"/>
    </source>
</evidence>
<dbReference type="Proteomes" id="UP001155660">
    <property type="component" value="Chromosome A18"/>
</dbReference>
<reference evidence="1" key="1">
    <citation type="submission" date="2025-08" db="UniProtKB">
        <authorList>
            <consortium name="RefSeq"/>
        </authorList>
    </citation>
    <scope>IDENTIFICATION</scope>
    <source>
        <tissue evidence="1">Muscle</tissue>
    </source>
</reference>
<dbReference type="GeneID" id="122148581"/>
<dbReference type="AlphaFoldDB" id="A0A9Q9Z304"/>
<protein>
    <submittedName>
        <fullName evidence="1">Uncharacterized protein LOC122148581</fullName>
    </submittedName>
</protein>
<gene>
    <name evidence="1" type="primary">LOC122148581</name>
</gene>
<sequence>MELQICPSSVILFWQEIPPNLPLPPPLIDLYHSSTLILLDLVSPSAHPQPTICGVGLPRVCPSPAPLVLSLEDPLTPPPRPRLCLSTVTQWLHHGLQRPRLHRSPSVHQLHRAPSCLQLCLGQSSPYLHLGTTLLAVPRPSSSTSVLCHSGSAVALWILGFTLALRLSAIILASTSTCLTAVGRLHVAIIPSSTMAPPSVGSTGGGHHGCGLGPVWLLLLQLSPVAFLAPLTICSALLSSVSRMAPPSIFATLVVSLPSCLPFHQPFVASPSSSHTPSHPPWIVLLQWEDSPSGMREYC</sequence>
<dbReference type="RefSeq" id="XP_042631092.1">
    <property type="nucleotide sequence ID" value="XM_042775158.1"/>
</dbReference>
<organism evidence="1">
    <name type="scientific">Cyprinus carpio</name>
    <name type="common">Common carp</name>
    <dbReference type="NCBI Taxonomy" id="7962"/>
    <lineage>
        <taxon>Eukaryota</taxon>
        <taxon>Metazoa</taxon>
        <taxon>Chordata</taxon>
        <taxon>Craniata</taxon>
        <taxon>Vertebrata</taxon>
        <taxon>Euteleostomi</taxon>
        <taxon>Actinopterygii</taxon>
        <taxon>Neopterygii</taxon>
        <taxon>Teleostei</taxon>
        <taxon>Ostariophysi</taxon>
        <taxon>Cypriniformes</taxon>
        <taxon>Cyprinidae</taxon>
        <taxon>Cyprininae</taxon>
        <taxon>Cyprinus</taxon>
    </lineage>
</organism>
<proteinExistence type="predicted"/>
<accession>A0A9Q9Z304</accession>
<name>A0A9Q9Z304_CYPCA</name>
<dbReference type="KEGG" id="ccar:122148581"/>